<keyword evidence="1" id="KW-1133">Transmembrane helix</keyword>
<protein>
    <submittedName>
        <fullName evidence="2">Uncharacterized protein</fullName>
    </submittedName>
</protein>
<evidence type="ECO:0000313" key="2">
    <source>
        <dbReference type="EMBL" id="KAJ6642885.1"/>
    </source>
</evidence>
<keyword evidence="1" id="KW-0472">Membrane</keyword>
<dbReference type="Proteomes" id="UP001151699">
    <property type="component" value="Chromosome B"/>
</dbReference>
<keyword evidence="1" id="KW-0812">Transmembrane</keyword>
<organism evidence="2 3">
    <name type="scientific">Pseudolycoriella hygida</name>
    <dbReference type="NCBI Taxonomy" id="35572"/>
    <lineage>
        <taxon>Eukaryota</taxon>
        <taxon>Metazoa</taxon>
        <taxon>Ecdysozoa</taxon>
        <taxon>Arthropoda</taxon>
        <taxon>Hexapoda</taxon>
        <taxon>Insecta</taxon>
        <taxon>Pterygota</taxon>
        <taxon>Neoptera</taxon>
        <taxon>Endopterygota</taxon>
        <taxon>Diptera</taxon>
        <taxon>Nematocera</taxon>
        <taxon>Sciaroidea</taxon>
        <taxon>Sciaridae</taxon>
        <taxon>Pseudolycoriella</taxon>
    </lineage>
</organism>
<dbReference type="AlphaFoldDB" id="A0A9Q0S4C2"/>
<comment type="caution">
    <text evidence="2">The sequence shown here is derived from an EMBL/GenBank/DDBJ whole genome shotgun (WGS) entry which is preliminary data.</text>
</comment>
<gene>
    <name evidence="2" type="ORF">Bhyg_07841</name>
</gene>
<feature type="transmembrane region" description="Helical" evidence="1">
    <location>
        <begin position="65"/>
        <end position="87"/>
    </location>
</feature>
<reference evidence="2" key="1">
    <citation type="submission" date="2022-07" db="EMBL/GenBank/DDBJ databases">
        <authorList>
            <person name="Trinca V."/>
            <person name="Uliana J.V.C."/>
            <person name="Torres T.T."/>
            <person name="Ward R.J."/>
            <person name="Monesi N."/>
        </authorList>
    </citation>
    <scope>NUCLEOTIDE SEQUENCE</scope>
    <source>
        <strain evidence="2">HSMRA1968</strain>
        <tissue evidence="2">Whole embryos</tissue>
    </source>
</reference>
<sequence length="164" mass="17640">MKGNSKTKDKKDHENNPKFTCGACQCDCIRLYEVVIITLVTMGFLVAIVVGFFVVRLVFVCDATTGFLVVVLVAGVRTVVTPGRFVFPGFETVTTSANSSKFPCNDSTILLTNSPILSLSTWSSTNPGVDASYSLIVMPAPKAADIFKFGLRTGGKLLRSFGEV</sequence>
<evidence type="ECO:0000313" key="3">
    <source>
        <dbReference type="Proteomes" id="UP001151699"/>
    </source>
</evidence>
<keyword evidence="3" id="KW-1185">Reference proteome</keyword>
<feature type="transmembrane region" description="Helical" evidence="1">
    <location>
        <begin position="34"/>
        <end position="59"/>
    </location>
</feature>
<evidence type="ECO:0000256" key="1">
    <source>
        <dbReference type="SAM" id="Phobius"/>
    </source>
</evidence>
<name>A0A9Q0S4C2_9DIPT</name>
<accession>A0A9Q0S4C2</accession>
<dbReference type="EMBL" id="WJQU01000002">
    <property type="protein sequence ID" value="KAJ6642885.1"/>
    <property type="molecule type" value="Genomic_DNA"/>
</dbReference>
<proteinExistence type="predicted"/>